<protein>
    <recommendedName>
        <fullName evidence="4">DUF2975 domain-containing protein</fullName>
    </recommendedName>
</protein>
<feature type="transmembrane region" description="Helical" evidence="1">
    <location>
        <begin position="234"/>
        <end position="254"/>
    </location>
</feature>
<dbReference type="Pfam" id="PF11188">
    <property type="entry name" value="DUF2975"/>
    <property type="match status" value="1"/>
</dbReference>
<dbReference type="RefSeq" id="WP_109644234.1">
    <property type="nucleotide sequence ID" value="NZ_QGGB01000002.1"/>
</dbReference>
<keyword evidence="1" id="KW-0812">Transmembrane</keyword>
<comment type="caution">
    <text evidence="2">The sequence shown here is derived from an EMBL/GenBank/DDBJ whole genome shotgun (WGS) entry which is preliminary data.</text>
</comment>
<evidence type="ECO:0000313" key="2">
    <source>
        <dbReference type="EMBL" id="PWN07768.1"/>
    </source>
</evidence>
<proteinExistence type="predicted"/>
<name>A0A316TV47_9BACT</name>
<reference evidence="2 3" key="1">
    <citation type="submission" date="2018-05" db="EMBL/GenBank/DDBJ databases">
        <title>Rhodohalobacter halophilus gen. nov., sp. nov., a moderately halophilic member of the family Balneolaceae.</title>
        <authorList>
            <person name="Liu Z.-W."/>
        </authorList>
    </citation>
    <scope>NUCLEOTIDE SEQUENCE [LARGE SCALE GENOMIC DNA]</scope>
    <source>
        <strain evidence="2 3">8A47</strain>
    </source>
</reference>
<keyword evidence="3" id="KW-1185">Reference proteome</keyword>
<dbReference type="Proteomes" id="UP000245533">
    <property type="component" value="Unassembled WGS sequence"/>
</dbReference>
<gene>
    <name evidence="2" type="ORF">DDZ15_01765</name>
</gene>
<evidence type="ECO:0000256" key="1">
    <source>
        <dbReference type="SAM" id="Phobius"/>
    </source>
</evidence>
<evidence type="ECO:0008006" key="4">
    <source>
        <dbReference type="Google" id="ProtNLM"/>
    </source>
</evidence>
<feature type="transmembrane region" description="Helical" evidence="1">
    <location>
        <begin position="191"/>
        <end position="209"/>
    </location>
</feature>
<feature type="transmembrane region" description="Helical" evidence="1">
    <location>
        <begin position="153"/>
        <end position="170"/>
    </location>
</feature>
<dbReference type="EMBL" id="QGGB01000002">
    <property type="protein sequence ID" value="PWN07768.1"/>
    <property type="molecule type" value="Genomic_DNA"/>
</dbReference>
<feature type="transmembrane region" description="Helical" evidence="1">
    <location>
        <begin position="12"/>
        <end position="33"/>
    </location>
</feature>
<sequence length="268" mass="30657">MKSNITTTALIWICNIALAVLLIALSVSGYYMFNNPLQPINNPSLDGVNSFHSMKMFNLAGRHYYYQKKLNPETSEIVELYYYVPEKISYNYSPDDAPVVTAQKLNPKLSDTNWLGLRTVSVYTDPTEIPLLNVTPGIEISREDFIRYVRMDFFGWMAIAGYLLILVWVLRKFVSGLKTGVFFTRKNSLNLRITGWMVVAAPVFHYIWLKLTDPSNNWVYSLEEASMSKIPQELSFGIEIFIAGLILLVIARAFDEGVRLKKEQELTV</sequence>
<keyword evidence="1" id="KW-0472">Membrane</keyword>
<keyword evidence="1" id="KW-1133">Transmembrane helix</keyword>
<accession>A0A316TV47</accession>
<organism evidence="2 3">
    <name type="scientific">Rhodohalobacter mucosus</name>
    <dbReference type="NCBI Taxonomy" id="2079485"/>
    <lineage>
        <taxon>Bacteria</taxon>
        <taxon>Pseudomonadati</taxon>
        <taxon>Balneolota</taxon>
        <taxon>Balneolia</taxon>
        <taxon>Balneolales</taxon>
        <taxon>Balneolaceae</taxon>
        <taxon>Rhodohalobacter</taxon>
    </lineage>
</organism>
<dbReference type="AlphaFoldDB" id="A0A316TV47"/>
<evidence type="ECO:0000313" key="3">
    <source>
        <dbReference type="Proteomes" id="UP000245533"/>
    </source>
</evidence>
<dbReference type="InterPro" id="IPR021354">
    <property type="entry name" value="DUF2975"/>
</dbReference>